<accession>A0A4D4KFC9</accession>
<name>A0A4D4KFC9_9ACTN</name>
<sequence length="112" mass="11293">MVAALEGAASGVAGVVGRCAPALRSVAPPPGVAESVSSEISFGFVDSLGETWLCEGEWSTAGSMCGACSCCVFTSERACTDLSPPSVEWRPKAMVPATPRAVAALSVVVRAC</sequence>
<organism evidence="1 2">
    <name type="scientific">Streptomyces antimycoticus</name>
    <dbReference type="NCBI Taxonomy" id="68175"/>
    <lineage>
        <taxon>Bacteria</taxon>
        <taxon>Bacillati</taxon>
        <taxon>Actinomycetota</taxon>
        <taxon>Actinomycetes</taxon>
        <taxon>Kitasatosporales</taxon>
        <taxon>Streptomycetaceae</taxon>
        <taxon>Streptomyces</taxon>
        <taxon>Streptomyces violaceusniger group</taxon>
    </lineage>
</organism>
<comment type="caution">
    <text evidence="1">The sequence shown here is derived from an EMBL/GenBank/DDBJ whole genome shotgun (WGS) entry which is preliminary data.</text>
</comment>
<evidence type="ECO:0000313" key="2">
    <source>
        <dbReference type="Proteomes" id="UP000299290"/>
    </source>
</evidence>
<dbReference type="AlphaFoldDB" id="A0A4D4KFC9"/>
<proteinExistence type="predicted"/>
<dbReference type="Proteomes" id="UP000299290">
    <property type="component" value="Unassembled WGS sequence"/>
</dbReference>
<reference evidence="1 2" key="1">
    <citation type="journal article" date="2020" name="Int. J. Syst. Evol. Microbiol.">
        <title>Reclassification of Streptomyces castelarensis and Streptomyces sporoclivatus as later heterotypic synonyms of Streptomyces antimycoticus.</title>
        <authorList>
            <person name="Komaki H."/>
            <person name="Tamura T."/>
        </authorList>
    </citation>
    <scope>NUCLEOTIDE SEQUENCE [LARGE SCALE GENOMIC DNA]</scope>
    <source>
        <strain evidence="1 2">NBRC 12839</strain>
    </source>
</reference>
<keyword evidence="2" id="KW-1185">Reference proteome</keyword>
<gene>
    <name evidence="1" type="ORF">SANT12839_087530</name>
</gene>
<evidence type="ECO:0000313" key="1">
    <source>
        <dbReference type="EMBL" id="GDY47871.1"/>
    </source>
</evidence>
<protein>
    <submittedName>
        <fullName evidence="1">Uncharacterized protein</fullName>
    </submittedName>
</protein>
<dbReference type="EMBL" id="BJHV01000001">
    <property type="protein sequence ID" value="GDY47871.1"/>
    <property type="molecule type" value="Genomic_DNA"/>
</dbReference>